<dbReference type="EMBL" id="JACGWN010000015">
    <property type="protein sequence ID" value="KAL0402516.1"/>
    <property type="molecule type" value="Genomic_DNA"/>
</dbReference>
<reference evidence="1" key="2">
    <citation type="journal article" date="2024" name="Plant">
        <title>Genomic evolution and insights into agronomic trait innovations of Sesamum species.</title>
        <authorList>
            <person name="Miao H."/>
            <person name="Wang L."/>
            <person name="Qu L."/>
            <person name="Liu H."/>
            <person name="Sun Y."/>
            <person name="Le M."/>
            <person name="Wang Q."/>
            <person name="Wei S."/>
            <person name="Zheng Y."/>
            <person name="Lin W."/>
            <person name="Duan Y."/>
            <person name="Cao H."/>
            <person name="Xiong S."/>
            <person name="Wang X."/>
            <person name="Wei L."/>
            <person name="Li C."/>
            <person name="Ma Q."/>
            <person name="Ju M."/>
            <person name="Zhao R."/>
            <person name="Li G."/>
            <person name="Mu C."/>
            <person name="Tian Q."/>
            <person name="Mei H."/>
            <person name="Zhang T."/>
            <person name="Gao T."/>
            <person name="Zhang H."/>
        </authorList>
    </citation>
    <scope>NUCLEOTIDE SEQUENCE</scope>
    <source>
        <strain evidence="1">KEN1</strain>
    </source>
</reference>
<accession>A0AAW2TCP2</accession>
<dbReference type="InterPro" id="IPR036397">
    <property type="entry name" value="RNaseH_sf"/>
</dbReference>
<gene>
    <name evidence="1" type="ORF">Slati_4281500</name>
</gene>
<comment type="caution">
    <text evidence="1">The sequence shown here is derived from an EMBL/GenBank/DDBJ whole genome shotgun (WGS) entry which is preliminary data.</text>
</comment>
<proteinExistence type="predicted"/>
<dbReference type="SUPFAM" id="SSF53098">
    <property type="entry name" value="Ribonuclease H-like"/>
    <property type="match status" value="1"/>
</dbReference>
<evidence type="ECO:0008006" key="2">
    <source>
        <dbReference type="Google" id="ProtNLM"/>
    </source>
</evidence>
<sequence length="96" mass="11138">MGPRVAAHQLTFRNFFHHRSNPNPFFIGIWKEHFCLLGTRLAVSSAYHPETDSQIEVLNWCLETYLCCFASDALRTWAKYLLLVEYGYNTSLHSAI</sequence>
<name>A0AAW2TCP2_9LAMI</name>
<organism evidence="1">
    <name type="scientific">Sesamum latifolium</name>
    <dbReference type="NCBI Taxonomy" id="2727402"/>
    <lineage>
        <taxon>Eukaryota</taxon>
        <taxon>Viridiplantae</taxon>
        <taxon>Streptophyta</taxon>
        <taxon>Embryophyta</taxon>
        <taxon>Tracheophyta</taxon>
        <taxon>Spermatophyta</taxon>
        <taxon>Magnoliopsida</taxon>
        <taxon>eudicotyledons</taxon>
        <taxon>Gunneridae</taxon>
        <taxon>Pentapetalae</taxon>
        <taxon>asterids</taxon>
        <taxon>lamiids</taxon>
        <taxon>Lamiales</taxon>
        <taxon>Pedaliaceae</taxon>
        <taxon>Sesamum</taxon>
    </lineage>
</organism>
<dbReference type="Gene3D" id="3.30.420.10">
    <property type="entry name" value="Ribonuclease H-like superfamily/Ribonuclease H"/>
    <property type="match status" value="1"/>
</dbReference>
<protein>
    <recommendedName>
        <fullName evidence="2">Integrase catalytic domain-containing protein</fullName>
    </recommendedName>
</protein>
<dbReference type="AlphaFoldDB" id="A0AAW2TCP2"/>
<reference evidence="1" key="1">
    <citation type="submission" date="2020-06" db="EMBL/GenBank/DDBJ databases">
        <authorList>
            <person name="Li T."/>
            <person name="Hu X."/>
            <person name="Zhang T."/>
            <person name="Song X."/>
            <person name="Zhang H."/>
            <person name="Dai N."/>
            <person name="Sheng W."/>
            <person name="Hou X."/>
            <person name="Wei L."/>
        </authorList>
    </citation>
    <scope>NUCLEOTIDE SEQUENCE</scope>
    <source>
        <strain evidence="1">KEN1</strain>
        <tissue evidence="1">Leaf</tissue>
    </source>
</reference>
<evidence type="ECO:0000313" key="1">
    <source>
        <dbReference type="EMBL" id="KAL0402516.1"/>
    </source>
</evidence>
<dbReference type="GO" id="GO:0003676">
    <property type="term" value="F:nucleic acid binding"/>
    <property type="evidence" value="ECO:0007669"/>
    <property type="project" value="InterPro"/>
</dbReference>
<dbReference type="InterPro" id="IPR012337">
    <property type="entry name" value="RNaseH-like_sf"/>
</dbReference>